<proteinExistence type="predicted"/>
<organism evidence="1 2">
    <name type="scientific">Senna tora</name>
    <dbReference type="NCBI Taxonomy" id="362788"/>
    <lineage>
        <taxon>Eukaryota</taxon>
        <taxon>Viridiplantae</taxon>
        <taxon>Streptophyta</taxon>
        <taxon>Embryophyta</taxon>
        <taxon>Tracheophyta</taxon>
        <taxon>Spermatophyta</taxon>
        <taxon>Magnoliopsida</taxon>
        <taxon>eudicotyledons</taxon>
        <taxon>Gunneridae</taxon>
        <taxon>Pentapetalae</taxon>
        <taxon>rosids</taxon>
        <taxon>fabids</taxon>
        <taxon>Fabales</taxon>
        <taxon>Fabaceae</taxon>
        <taxon>Caesalpinioideae</taxon>
        <taxon>Cassia clade</taxon>
        <taxon>Senna</taxon>
    </lineage>
</organism>
<sequence>MNMSRIAEMLKNIGKEVWVGEHAMRERPLGPSEHLLLNDAFNSYGLMGHQQVDKEGHVLLDIRYI</sequence>
<dbReference type="AlphaFoldDB" id="A0A835CE81"/>
<accession>A0A835CE81</accession>
<reference evidence="1" key="1">
    <citation type="submission" date="2020-09" db="EMBL/GenBank/DDBJ databases">
        <title>Genome-Enabled Discovery of Anthraquinone Biosynthesis in Senna tora.</title>
        <authorList>
            <person name="Kang S.-H."/>
            <person name="Pandey R.P."/>
            <person name="Lee C.-M."/>
            <person name="Sim J.-S."/>
            <person name="Jeong J.-T."/>
            <person name="Choi B.-S."/>
            <person name="Jung M."/>
            <person name="Ginzburg D."/>
            <person name="Zhao K."/>
            <person name="Won S.Y."/>
            <person name="Oh T.-J."/>
            <person name="Yu Y."/>
            <person name="Kim N.-H."/>
            <person name="Lee O.R."/>
            <person name="Lee T.-H."/>
            <person name="Bashyal P."/>
            <person name="Kim T.-S."/>
            <person name="Lee W.-H."/>
            <person name="Kawkins C."/>
            <person name="Kim C.-K."/>
            <person name="Kim J.S."/>
            <person name="Ahn B.O."/>
            <person name="Rhee S.Y."/>
            <person name="Sohng J.K."/>
        </authorList>
    </citation>
    <scope>NUCLEOTIDE SEQUENCE</scope>
    <source>
        <tissue evidence="1">Leaf</tissue>
    </source>
</reference>
<name>A0A835CE81_9FABA</name>
<evidence type="ECO:0000313" key="2">
    <source>
        <dbReference type="Proteomes" id="UP000634136"/>
    </source>
</evidence>
<dbReference type="Proteomes" id="UP000634136">
    <property type="component" value="Unassembled WGS sequence"/>
</dbReference>
<keyword evidence="2" id="KW-1185">Reference proteome</keyword>
<comment type="caution">
    <text evidence="1">The sequence shown here is derived from an EMBL/GenBank/DDBJ whole genome shotgun (WGS) entry which is preliminary data.</text>
</comment>
<protein>
    <submittedName>
        <fullName evidence="1">Uncharacterized protein</fullName>
    </submittedName>
</protein>
<dbReference type="EMBL" id="JAAIUW010000004">
    <property type="protein sequence ID" value="KAF7835712.1"/>
    <property type="molecule type" value="Genomic_DNA"/>
</dbReference>
<evidence type="ECO:0000313" key="1">
    <source>
        <dbReference type="EMBL" id="KAF7835712.1"/>
    </source>
</evidence>
<gene>
    <name evidence="1" type="ORF">G2W53_010571</name>
</gene>